<sequence length="224" mass="25508">MEIIPSQVVRDLSASYAPVNEENEAIRAVEVVATTVECDVTIEYCQQGSIMGALSAFCSIVFICVLMMKIKRIESSGNHCPVSSDIQEFKRYHDAVKEVLHKKDVITDVSLLKARVLNQIHPSEQCCFLLQLGRFYLNNVFPKLEFSSMKEQKCLNHLANSVLGLKIELKHCHSTMRCACGHQSHKIMEEFRETFYQMETEAAIVKAFGDLNILIRWMEINYPG</sequence>
<dbReference type="GO" id="GO:0006955">
    <property type="term" value="P:immune response"/>
    <property type="evidence" value="ECO:0000318"/>
    <property type="project" value="GO_Central"/>
</dbReference>
<keyword evidence="9" id="KW-1185">Reference proteome</keyword>
<dbReference type="GO" id="GO:0005125">
    <property type="term" value="F:cytokine activity"/>
    <property type="evidence" value="ECO:0000318"/>
    <property type="project" value="GO_Central"/>
</dbReference>
<feature type="disulfide bond" evidence="7">
    <location>
        <begin position="127"/>
        <end position="180"/>
    </location>
</feature>
<evidence type="ECO:0000256" key="2">
    <source>
        <dbReference type="ARBA" id="ARBA00008813"/>
    </source>
</evidence>
<comment type="subcellular location">
    <subcellularLocation>
        <location evidence="1 8">Secreted</location>
    </subcellularLocation>
</comment>
<proteinExistence type="inferred from homology"/>
<dbReference type="PANTHER" id="PTHR48482:SF3">
    <property type="entry name" value="INTERLEUKIN-19"/>
    <property type="match status" value="1"/>
</dbReference>
<evidence type="ECO:0000313" key="11">
    <source>
        <dbReference type="Xenbase" id="XB-GENE-29077311"/>
    </source>
</evidence>
<dbReference type="InterPro" id="IPR009079">
    <property type="entry name" value="4_helix_cytokine-like_core"/>
</dbReference>
<evidence type="ECO:0000313" key="9">
    <source>
        <dbReference type="Proteomes" id="UP000008143"/>
    </source>
</evidence>
<gene>
    <name evidence="10 11" type="primary">il20</name>
</gene>
<dbReference type="InterPro" id="IPR020444">
    <property type="entry name" value="IL-24"/>
</dbReference>
<dbReference type="Pfam" id="PF00726">
    <property type="entry name" value="IL10"/>
    <property type="match status" value="1"/>
</dbReference>
<dbReference type="SUPFAM" id="SSF47266">
    <property type="entry name" value="4-helical cytokines"/>
    <property type="match status" value="1"/>
</dbReference>
<evidence type="ECO:0000256" key="6">
    <source>
        <dbReference type="PIRSR" id="PIRSR620443-50"/>
    </source>
</evidence>
<name>A0A8J0SD44_XENTR</name>
<organism evidence="9 10">
    <name type="scientific">Xenopus tropicalis</name>
    <name type="common">Western clawed frog</name>
    <name type="synonym">Silurana tropicalis</name>
    <dbReference type="NCBI Taxonomy" id="8364"/>
    <lineage>
        <taxon>Eukaryota</taxon>
        <taxon>Metazoa</taxon>
        <taxon>Chordata</taxon>
        <taxon>Craniata</taxon>
        <taxon>Vertebrata</taxon>
        <taxon>Euteleostomi</taxon>
        <taxon>Amphibia</taxon>
        <taxon>Batrachia</taxon>
        <taxon>Anura</taxon>
        <taxon>Pipoidea</taxon>
        <taxon>Pipidae</taxon>
        <taxon>Xenopodinae</taxon>
        <taxon>Xenopus</taxon>
        <taxon>Silurana</taxon>
    </lineage>
</organism>
<keyword evidence="3 8" id="KW-0202">Cytokine</keyword>
<dbReference type="RefSeq" id="XP_012811332.1">
    <property type="nucleotide sequence ID" value="XM_012955878.3"/>
</dbReference>
<dbReference type="KEGG" id="xtr:105946308"/>
<protein>
    <recommendedName>
        <fullName evidence="8">Interleukin family protein</fullName>
    </recommendedName>
</protein>
<keyword evidence="5" id="KW-0732">Signal</keyword>
<comment type="similarity">
    <text evidence="2 8">Belongs to the IL-10 family.</text>
</comment>
<dbReference type="GeneID" id="105946308"/>
<dbReference type="AlphaFoldDB" id="A0A8J0SD44"/>
<dbReference type="GO" id="GO:0005615">
    <property type="term" value="C:extracellular space"/>
    <property type="evidence" value="ECO:0000318"/>
    <property type="project" value="GO_Central"/>
</dbReference>
<accession>A0A8J0SD44</accession>
<evidence type="ECO:0000256" key="5">
    <source>
        <dbReference type="ARBA" id="ARBA00022729"/>
    </source>
</evidence>
<feature type="disulfide bond" evidence="7">
    <location>
        <begin position="126"/>
        <end position="178"/>
    </location>
</feature>
<comment type="function">
    <text evidence="8">Immune regulatory cytokine.</text>
</comment>
<dbReference type="AGR" id="Xenbase:XB-GENE-29077311"/>
<dbReference type="OrthoDB" id="9938154at2759"/>
<evidence type="ECO:0000256" key="1">
    <source>
        <dbReference type="ARBA" id="ARBA00004613"/>
    </source>
</evidence>
<reference evidence="10" key="1">
    <citation type="submission" date="2025-08" db="UniProtKB">
        <authorList>
            <consortium name="RefSeq"/>
        </authorList>
    </citation>
    <scope>IDENTIFICATION</scope>
    <source>
        <strain evidence="10">Nigerian</strain>
        <tissue evidence="10">Liver and blood</tissue>
    </source>
</reference>
<evidence type="ECO:0000256" key="3">
    <source>
        <dbReference type="ARBA" id="ARBA00022514"/>
    </source>
</evidence>
<evidence type="ECO:0000256" key="7">
    <source>
        <dbReference type="PIRSR" id="PIRSR620443-51"/>
    </source>
</evidence>
<evidence type="ECO:0000313" key="10">
    <source>
        <dbReference type="RefSeq" id="XP_012811332.1"/>
    </source>
</evidence>
<feature type="disulfide bond" evidence="6">
    <location>
        <begin position="80"/>
        <end position="172"/>
    </location>
</feature>
<keyword evidence="4 8" id="KW-0964">Secreted</keyword>
<dbReference type="PRINTS" id="PR01937">
    <property type="entry name" value="INTRLEUKIN24"/>
</dbReference>
<dbReference type="PANTHER" id="PTHR48482">
    <property type="entry name" value="INTERLEUKIN-19-RELATED"/>
    <property type="match status" value="1"/>
</dbReference>
<dbReference type="Xenbase" id="XB-GENE-29077311">
    <property type="gene designation" value="il20"/>
</dbReference>
<keyword evidence="6" id="KW-1015">Disulfide bond</keyword>
<dbReference type="InterPro" id="IPR020443">
    <property type="entry name" value="IL-10/19/20/24/26"/>
</dbReference>
<dbReference type="Proteomes" id="UP000008143">
    <property type="component" value="Chromosome 2"/>
</dbReference>
<feature type="disulfide bond" evidence="6">
    <location>
        <begin position="126"/>
        <end position="180"/>
    </location>
</feature>
<evidence type="ECO:0000256" key="4">
    <source>
        <dbReference type="ARBA" id="ARBA00022525"/>
    </source>
</evidence>
<evidence type="ECO:0000256" key="8">
    <source>
        <dbReference type="RuleBase" id="RU368043"/>
    </source>
</evidence>
<dbReference type="Gene3D" id="1.20.1250.10">
    <property type="match status" value="1"/>
</dbReference>
<dbReference type="OMA" id="RLCHARM"/>
<dbReference type="SMART" id="SM00188">
    <property type="entry name" value="IL10"/>
    <property type="match status" value="1"/>
</dbReference>
<dbReference type="CTD" id="50604"/>